<evidence type="ECO:0000256" key="5">
    <source>
        <dbReference type="SAM" id="Coils"/>
    </source>
</evidence>
<feature type="coiled-coil region" evidence="5">
    <location>
        <begin position="76"/>
        <end position="103"/>
    </location>
</feature>
<evidence type="ECO:0000313" key="7">
    <source>
        <dbReference type="Proteomes" id="UP001174909"/>
    </source>
</evidence>
<evidence type="ECO:0000256" key="2">
    <source>
        <dbReference type="ARBA" id="ARBA00006482"/>
    </source>
</evidence>
<keyword evidence="4" id="KW-0539">Nucleus</keyword>
<evidence type="ECO:0000313" key="6">
    <source>
        <dbReference type="EMBL" id="CAI8016055.1"/>
    </source>
</evidence>
<sequence length="198" mass="23418">MDDEVIRKRLCVEGEGGSDDRRVLSLLKTFVRWAVDSALSLEERDATYQKMLFTLSQCEFSFTKTQLVMDMNRREMERYEEVYSEIGQEIKRSQQLIVQYKEELKKSRVIRKHRQEYDAMAKVIQQHPPRAQTEQRISELEVRLEELLSARSSLQEKLELRKRQFHVLLTSIHHLQSLLASEDTPDREGEEPVTMDTS</sequence>
<gene>
    <name evidence="6" type="ORF">GBAR_LOCUS9887</name>
</gene>
<dbReference type="InterPro" id="IPR008501">
    <property type="entry name" value="THOC7/Mft1"/>
</dbReference>
<dbReference type="Proteomes" id="UP001174909">
    <property type="component" value="Unassembled WGS sequence"/>
</dbReference>
<evidence type="ECO:0000256" key="3">
    <source>
        <dbReference type="ARBA" id="ARBA00023054"/>
    </source>
</evidence>
<dbReference type="AlphaFoldDB" id="A0AA35RQW1"/>
<comment type="caution">
    <text evidence="6">The sequence shown here is derived from an EMBL/GenBank/DDBJ whole genome shotgun (WGS) entry which is preliminary data.</text>
</comment>
<dbReference type="EMBL" id="CASHTH010001490">
    <property type="protein sequence ID" value="CAI8016055.1"/>
    <property type="molecule type" value="Genomic_DNA"/>
</dbReference>
<comment type="similarity">
    <text evidence="2">Belongs to the THOC7 family.</text>
</comment>
<dbReference type="GO" id="GO:0000445">
    <property type="term" value="C:THO complex part of transcription export complex"/>
    <property type="evidence" value="ECO:0007669"/>
    <property type="project" value="InterPro"/>
</dbReference>
<dbReference type="PANTHER" id="PTHR23405:SF5">
    <property type="entry name" value="THO COMPLEX SUBUNIT 7 HOMOLOG"/>
    <property type="match status" value="1"/>
</dbReference>
<dbReference type="GO" id="GO:0006406">
    <property type="term" value="P:mRNA export from nucleus"/>
    <property type="evidence" value="ECO:0007669"/>
    <property type="project" value="TreeGrafter"/>
</dbReference>
<evidence type="ECO:0000256" key="4">
    <source>
        <dbReference type="ARBA" id="ARBA00023242"/>
    </source>
</evidence>
<keyword evidence="7" id="KW-1185">Reference proteome</keyword>
<proteinExistence type="inferred from homology"/>
<accession>A0AA35RQW1</accession>
<feature type="coiled-coil region" evidence="5">
    <location>
        <begin position="130"/>
        <end position="164"/>
    </location>
</feature>
<name>A0AA35RQW1_GEOBA</name>
<protein>
    <submittedName>
        <fullName evidence="6">THO complex subunit 7 homolog</fullName>
    </submittedName>
</protein>
<evidence type="ECO:0000256" key="1">
    <source>
        <dbReference type="ARBA" id="ARBA00004123"/>
    </source>
</evidence>
<dbReference type="PANTHER" id="PTHR23405">
    <property type="entry name" value="MAINTENANCE OF KILLER 16 MAK16 PROTEIN-RELATED"/>
    <property type="match status" value="1"/>
</dbReference>
<organism evidence="6 7">
    <name type="scientific">Geodia barretti</name>
    <name type="common">Barrett's horny sponge</name>
    <dbReference type="NCBI Taxonomy" id="519541"/>
    <lineage>
        <taxon>Eukaryota</taxon>
        <taxon>Metazoa</taxon>
        <taxon>Porifera</taxon>
        <taxon>Demospongiae</taxon>
        <taxon>Heteroscleromorpha</taxon>
        <taxon>Tetractinellida</taxon>
        <taxon>Astrophorina</taxon>
        <taxon>Geodiidae</taxon>
        <taxon>Geodia</taxon>
    </lineage>
</organism>
<keyword evidence="3 5" id="KW-0175">Coiled coil</keyword>
<dbReference type="Pfam" id="PF05615">
    <property type="entry name" value="THOC7"/>
    <property type="match status" value="1"/>
</dbReference>
<reference evidence="6" key="1">
    <citation type="submission" date="2023-03" db="EMBL/GenBank/DDBJ databases">
        <authorList>
            <person name="Steffen K."/>
            <person name="Cardenas P."/>
        </authorList>
    </citation>
    <scope>NUCLEOTIDE SEQUENCE</scope>
</reference>
<comment type="subcellular location">
    <subcellularLocation>
        <location evidence="1">Nucleus</location>
    </subcellularLocation>
</comment>
<dbReference type="GO" id="GO:0006397">
    <property type="term" value="P:mRNA processing"/>
    <property type="evidence" value="ECO:0007669"/>
    <property type="project" value="InterPro"/>
</dbReference>